<feature type="compositionally biased region" description="Basic and acidic residues" evidence="1">
    <location>
        <begin position="1"/>
        <end position="14"/>
    </location>
</feature>
<reference evidence="2" key="1">
    <citation type="submission" date="2022-03" db="EMBL/GenBank/DDBJ databases">
        <authorList>
            <person name="Alioto T."/>
            <person name="Alioto T."/>
            <person name="Gomez Garrido J."/>
        </authorList>
    </citation>
    <scope>NUCLEOTIDE SEQUENCE</scope>
</reference>
<dbReference type="AlphaFoldDB" id="A0AAD1W9A3"/>
<evidence type="ECO:0000256" key="1">
    <source>
        <dbReference type="SAM" id="MobiDB-lite"/>
    </source>
</evidence>
<protein>
    <submittedName>
        <fullName evidence="2">Uncharacterized protein</fullName>
    </submittedName>
</protein>
<dbReference type="Proteomes" id="UP001295444">
    <property type="component" value="Chromosome 06"/>
</dbReference>
<evidence type="ECO:0000313" key="2">
    <source>
        <dbReference type="EMBL" id="CAH2300584.1"/>
    </source>
</evidence>
<evidence type="ECO:0000313" key="3">
    <source>
        <dbReference type="Proteomes" id="UP001295444"/>
    </source>
</evidence>
<feature type="region of interest" description="Disordered" evidence="1">
    <location>
        <begin position="1"/>
        <end position="55"/>
    </location>
</feature>
<accession>A0AAD1W9A3</accession>
<sequence>RGGRRGSREMRDPRWPPAANAADRVCTRSRPRVEGAAGKNNKTTRSPSTRPHEVP</sequence>
<gene>
    <name evidence="2" type="ORF">PECUL_23A019721</name>
</gene>
<proteinExistence type="predicted"/>
<dbReference type="EMBL" id="OW240917">
    <property type="protein sequence ID" value="CAH2300584.1"/>
    <property type="molecule type" value="Genomic_DNA"/>
</dbReference>
<feature type="non-terminal residue" evidence="2">
    <location>
        <position position="1"/>
    </location>
</feature>
<feature type="non-terminal residue" evidence="2">
    <location>
        <position position="55"/>
    </location>
</feature>
<keyword evidence="3" id="KW-1185">Reference proteome</keyword>
<name>A0AAD1W9A3_PELCU</name>
<feature type="compositionally biased region" description="Polar residues" evidence="1">
    <location>
        <begin position="40"/>
        <end position="49"/>
    </location>
</feature>
<organism evidence="2 3">
    <name type="scientific">Pelobates cultripes</name>
    <name type="common">Western spadefoot toad</name>
    <dbReference type="NCBI Taxonomy" id="61616"/>
    <lineage>
        <taxon>Eukaryota</taxon>
        <taxon>Metazoa</taxon>
        <taxon>Chordata</taxon>
        <taxon>Craniata</taxon>
        <taxon>Vertebrata</taxon>
        <taxon>Euteleostomi</taxon>
        <taxon>Amphibia</taxon>
        <taxon>Batrachia</taxon>
        <taxon>Anura</taxon>
        <taxon>Pelobatoidea</taxon>
        <taxon>Pelobatidae</taxon>
        <taxon>Pelobates</taxon>
    </lineage>
</organism>